<gene>
    <name evidence="2" type="ORF">P4O66_011751</name>
</gene>
<protein>
    <submittedName>
        <fullName evidence="2">Uncharacterized protein</fullName>
    </submittedName>
</protein>
<evidence type="ECO:0000313" key="3">
    <source>
        <dbReference type="Proteomes" id="UP001239994"/>
    </source>
</evidence>
<feature type="region of interest" description="Disordered" evidence="1">
    <location>
        <begin position="111"/>
        <end position="141"/>
    </location>
</feature>
<evidence type="ECO:0000256" key="1">
    <source>
        <dbReference type="SAM" id="MobiDB-lite"/>
    </source>
</evidence>
<dbReference type="Proteomes" id="UP001239994">
    <property type="component" value="Unassembled WGS sequence"/>
</dbReference>
<organism evidence="2 3">
    <name type="scientific">Electrophorus voltai</name>
    <dbReference type="NCBI Taxonomy" id="2609070"/>
    <lineage>
        <taxon>Eukaryota</taxon>
        <taxon>Metazoa</taxon>
        <taxon>Chordata</taxon>
        <taxon>Craniata</taxon>
        <taxon>Vertebrata</taxon>
        <taxon>Euteleostomi</taxon>
        <taxon>Actinopterygii</taxon>
        <taxon>Neopterygii</taxon>
        <taxon>Teleostei</taxon>
        <taxon>Ostariophysi</taxon>
        <taxon>Gymnotiformes</taxon>
        <taxon>Gymnotoidei</taxon>
        <taxon>Gymnotidae</taxon>
        <taxon>Electrophorus</taxon>
    </lineage>
</organism>
<name>A0AAD8Z8P5_9TELE</name>
<sequence>MPWLWTIEKQSNKCPQEILSALRYAAPGAAEERQAGKAERFPIKTALSRCSCAPTGGEEISRSLTCESPRISPQPLCQGVGVCSGIDMAARIPTGPTLAVSEDPRWWPPVALQSSSGCKARERRGGRAGLWRNPSPPASPP</sequence>
<reference evidence="2" key="1">
    <citation type="submission" date="2023-03" db="EMBL/GenBank/DDBJ databases">
        <title>Electrophorus voltai genome.</title>
        <authorList>
            <person name="Bian C."/>
        </authorList>
    </citation>
    <scope>NUCLEOTIDE SEQUENCE</scope>
    <source>
        <strain evidence="2">CB-2022</strain>
        <tissue evidence="2">Muscle</tissue>
    </source>
</reference>
<evidence type="ECO:0000313" key="2">
    <source>
        <dbReference type="EMBL" id="KAK1793370.1"/>
    </source>
</evidence>
<dbReference type="EMBL" id="JAROKS010000018">
    <property type="protein sequence ID" value="KAK1793370.1"/>
    <property type="molecule type" value="Genomic_DNA"/>
</dbReference>
<keyword evidence="3" id="KW-1185">Reference proteome</keyword>
<accession>A0AAD8Z8P5</accession>
<dbReference type="AlphaFoldDB" id="A0AAD8Z8P5"/>
<proteinExistence type="predicted"/>
<comment type="caution">
    <text evidence="2">The sequence shown here is derived from an EMBL/GenBank/DDBJ whole genome shotgun (WGS) entry which is preliminary data.</text>
</comment>